<organism evidence="1">
    <name type="scientific">Siphoviridae sp. ct3o911</name>
    <dbReference type="NCBI Taxonomy" id="2827560"/>
    <lineage>
        <taxon>Viruses</taxon>
        <taxon>Duplodnaviria</taxon>
        <taxon>Heunggongvirae</taxon>
        <taxon>Uroviricota</taxon>
        <taxon>Caudoviricetes</taxon>
    </lineage>
</organism>
<dbReference type="EMBL" id="BK015861">
    <property type="protein sequence ID" value="DAD70188.1"/>
    <property type="molecule type" value="Genomic_DNA"/>
</dbReference>
<name>A0A8S5LJF5_9CAUD</name>
<evidence type="ECO:0000313" key="1">
    <source>
        <dbReference type="EMBL" id="DAD70188.1"/>
    </source>
</evidence>
<reference evidence="1" key="1">
    <citation type="journal article" date="2021" name="Proc. Natl. Acad. Sci. U.S.A.">
        <title>A Catalog of Tens of Thousands of Viruses from Human Metagenomes Reveals Hidden Associations with Chronic Diseases.</title>
        <authorList>
            <person name="Tisza M.J."/>
            <person name="Buck C.B."/>
        </authorList>
    </citation>
    <scope>NUCLEOTIDE SEQUENCE</scope>
    <source>
        <strain evidence="1">Ct3o911</strain>
    </source>
</reference>
<protein>
    <submittedName>
        <fullName evidence="1">Transcription factor DP1, Transcription factor factor, cell-cycle regulation, coiled</fullName>
    </submittedName>
</protein>
<proteinExistence type="predicted"/>
<accession>A0A8S5LJF5</accession>
<sequence>MVECKNGTHGPLIYKSSRNAGYVVEWENFGEVQEIDYGELLNMRASQQRFFRDNWILIEDAEVLRKLGMDRYYKNALTTENFDEVFHWAPADIRSKVAAMSNGMKDSIRIRAKELVKTGELDSRGVIKALNEVLHCDLEEDIELETKKPKAKKAIETFTIE</sequence>